<dbReference type="AlphaFoldDB" id="A0A532UY51"/>
<protein>
    <submittedName>
        <fullName evidence="1">Uncharacterized protein</fullName>
    </submittedName>
</protein>
<evidence type="ECO:0000313" key="2">
    <source>
        <dbReference type="Proteomes" id="UP000317778"/>
    </source>
</evidence>
<accession>A0A532UY51</accession>
<evidence type="ECO:0000313" key="1">
    <source>
        <dbReference type="EMBL" id="TKJ39884.1"/>
    </source>
</evidence>
<sequence length="567" mass="65794">MLQRGVWNSVYFERKLGKELSLTLDEWYSMSWDSLSNDLRHSAYNTVGVIYNPAQWLRIKSGLTGSRSLTEEADGSQGYTRYASEGFIRTTTSTDLLYSDYELRYGKERSAISGPEAGWSIDEIKKDAATIKIRTDPCTLSIYHHLNRHTTWSDGGDTLQVTLARIPFLKGYLLSGTEFGRRRTKGYSDYEELGAKFWVRDTLRITPHIGLSIGASYMLDTLTNNLWEDLTYSEEEHNLSARVSYAPFKRTNLQIELRNEQNFHDQVDDYYDEESFKHFFTGSISHNFYRRPAQARNIWDRAVNFISPGSILFSHSLSLERIFTPDSANALDRDNFKERLSLSATLRPGENLSTYFTLSHYIQRTHYTDTINTSYAGSSNERRSSNATWNLNLEVPRYLAISNSANLYFDWTRYYNDSTLNRADRTWKEQISASVFPQAALEPGVNLGWERYENWRVISGALVRRGLKDVFEQRYSISFVQKRKEAAPRWWSQPYWEREWLRITGFAGIRMEITPAEPQGLWQESRFAGIEISACPWPYLSLNGRIKFTRSNYEVPFEASCFLSSSF</sequence>
<name>A0A532UY51_UNCT6</name>
<dbReference type="EMBL" id="NJBO01000022">
    <property type="protein sequence ID" value="TKJ39884.1"/>
    <property type="molecule type" value="Genomic_DNA"/>
</dbReference>
<reference evidence="1 2" key="1">
    <citation type="submission" date="2017-06" db="EMBL/GenBank/DDBJ databases">
        <title>Novel microbial phyla capable of carbon fixation and sulfur reduction in deep-sea sediments.</title>
        <authorList>
            <person name="Huang J."/>
            <person name="Baker B."/>
            <person name="Wang Y."/>
        </authorList>
    </citation>
    <scope>NUCLEOTIDE SEQUENCE [LARGE SCALE GENOMIC DNA]</scope>
    <source>
        <strain evidence="1">B3_TA06</strain>
    </source>
</reference>
<organism evidence="1 2">
    <name type="scientific">candidate division TA06 bacterium B3_TA06</name>
    <dbReference type="NCBI Taxonomy" id="2012487"/>
    <lineage>
        <taxon>Bacteria</taxon>
        <taxon>Bacteria division TA06</taxon>
    </lineage>
</organism>
<gene>
    <name evidence="1" type="ORF">CEE36_10160</name>
</gene>
<comment type="caution">
    <text evidence="1">The sequence shown here is derived from an EMBL/GenBank/DDBJ whole genome shotgun (WGS) entry which is preliminary data.</text>
</comment>
<proteinExistence type="predicted"/>
<dbReference type="Proteomes" id="UP000317778">
    <property type="component" value="Unassembled WGS sequence"/>
</dbReference>